<dbReference type="AlphaFoldDB" id="A0A5A8DP72"/>
<dbReference type="SUPFAM" id="SSF117281">
    <property type="entry name" value="Kelch motif"/>
    <property type="match status" value="1"/>
</dbReference>
<comment type="caution">
    <text evidence="3">The sequence shown here is derived from an EMBL/GenBank/DDBJ whole genome shotgun (WGS) entry which is preliminary data.</text>
</comment>
<dbReference type="Gene3D" id="2.120.10.80">
    <property type="entry name" value="Kelch-type beta propeller"/>
    <property type="match status" value="1"/>
</dbReference>
<dbReference type="Pfam" id="PF12770">
    <property type="entry name" value="CHAT"/>
    <property type="match status" value="1"/>
</dbReference>
<evidence type="ECO:0000259" key="2">
    <source>
        <dbReference type="Pfam" id="PF12770"/>
    </source>
</evidence>
<evidence type="ECO:0000313" key="3">
    <source>
        <dbReference type="EMBL" id="KAA0167246.1"/>
    </source>
</evidence>
<protein>
    <recommendedName>
        <fullName evidence="2">CHAT domain-containing protein</fullName>
    </recommendedName>
</protein>
<evidence type="ECO:0000313" key="4">
    <source>
        <dbReference type="Proteomes" id="UP000324907"/>
    </source>
</evidence>
<dbReference type="InterPro" id="IPR015915">
    <property type="entry name" value="Kelch-typ_b-propeller"/>
</dbReference>
<organism evidence="3 4">
    <name type="scientific">Cafeteria roenbergensis</name>
    <name type="common">Marine flagellate</name>
    <dbReference type="NCBI Taxonomy" id="33653"/>
    <lineage>
        <taxon>Eukaryota</taxon>
        <taxon>Sar</taxon>
        <taxon>Stramenopiles</taxon>
        <taxon>Bigyra</taxon>
        <taxon>Opalozoa</taxon>
        <taxon>Bicosoecida</taxon>
        <taxon>Cafeteriaceae</taxon>
        <taxon>Cafeteria</taxon>
    </lineage>
</organism>
<reference evidence="3 4" key="1">
    <citation type="submission" date="2019-07" db="EMBL/GenBank/DDBJ databases">
        <title>Genomes of Cafeteria roenbergensis.</title>
        <authorList>
            <person name="Fischer M.G."/>
            <person name="Hackl T."/>
            <person name="Roman M."/>
        </authorList>
    </citation>
    <scope>NUCLEOTIDE SEQUENCE [LARGE SCALE GENOMIC DNA]</scope>
    <source>
        <strain evidence="3 4">RCC970-E3</strain>
    </source>
</reference>
<proteinExistence type="predicted"/>
<feature type="region of interest" description="Disordered" evidence="1">
    <location>
        <begin position="377"/>
        <end position="419"/>
    </location>
</feature>
<name>A0A5A8DP72_CAFRO</name>
<dbReference type="InterPro" id="IPR024983">
    <property type="entry name" value="CHAT_dom"/>
</dbReference>
<feature type="domain" description="CHAT" evidence="2">
    <location>
        <begin position="71"/>
        <end position="177"/>
    </location>
</feature>
<accession>A0A5A8DP72</accession>
<feature type="compositionally biased region" description="Low complexity" evidence="1">
    <location>
        <begin position="388"/>
        <end position="419"/>
    </location>
</feature>
<dbReference type="EMBL" id="VLTL01000035">
    <property type="protein sequence ID" value="KAA0167246.1"/>
    <property type="molecule type" value="Genomic_DNA"/>
</dbReference>
<gene>
    <name evidence="3" type="ORF">FNF28_02896</name>
</gene>
<sequence length="954" mass="99427">MLGREPLVLLNASTMYGVRKGAKLSHRTDALHVQRELGVIQKAFVEPFGGPRAHIFGDSIAMITEALGLFPRILHYTGHANLETRMGSPTLDFLAMVSGQDRPAGTTIEDLLTRNVRSAFPLQCIVLNGCQSYAMGHNLLSKGIPVVVAWLTDTENMGGELFAKGFYDRLACQVKACMDHAKAAAAAAADASTERSFGGRAESLSTSEHASVSSASACRDDCDTCSTRGVASQESGQPVSVFTCELDFLDAFRQGVIGMLEGGVDIGDPLRADGDPELAFQFWKTFMPEGIDGFYERLRQREARGLHAAKGVWPVVGVPWLFMDCDVLPLPARLATMSANISQVLKYGTVPQLSCSANPEHVRDLYGKWTRVWPLSTDTSRPGRSRSGDAAAAGSKAGTTSGAGGPSSDAGAASAASAPPRRGIWPFRARASPRPAQPADPLASVARHGAAVASLPLCAPLEVTLRDAPGTRRDGDFSDRWLCLGDEHWDAAGRGDAWARPRAVGIVAGGVPQAAGKPDGKVSAVLVWRNPETLQMTSTTMALPSLPFTLLGASAICMTSAPREAGVLPPSPVGLWAGVRAVDVVSRRRRSAPRLSRPMAAATVSASVSVRGDASEDAGSSSWQSDGLEGAHGAADAFLAEGFPPPGMRAGATSSASVPAAGEESLAASYAAAVAEDGELSPEVREAARAAAGVPSVLFDPMSAVRAAARNGPDAGAAAIQALLSLAGADDDDNDGFGGSAAGRPSAAAAMAEPLMIVGGDVNGGGRGRNSYMLGRGASSWHLGPMLCNGRGYAQSAWCSTHAVAIVAGGMGKEAEGVLAGGERLDTRTGAWAPLASASPCPRAKCAFAWDEPSMRLYRFGGIGGGVEDAQNSFDFFDLVAGKWSDPIHMKLAKPQHLGAAVIDSDARLAFIGGGVHRHVRSSLSVVDLRSLAVMTRRLPAMEAHRCNHIMVLV</sequence>
<dbReference type="Proteomes" id="UP000324907">
    <property type="component" value="Unassembled WGS sequence"/>
</dbReference>
<feature type="region of interest" description="Disordered" evidence="1">
    <location>
        <begin position="606"/>
        <end position="629"/>
    </location>
</feature>
<evidence type="ECO:0000256" key="1">
    <source>
        <dbReference type="SAM" id="MobiDB-lite"/>
    </source>
</evidence>